<dbReference type="SUPFAM" id="SSF53613">
    <property type="entry name" value="Ribokinase-like"/>
    <property type="match status" value="1"/>
</dbReference>
<keyword evidence="1" id="KW-0808">Transferase</keyword>
<comment type="caution">
    <text evidence="4">The sequence shown here is derived from an EMBL/GenBank/DDBJ whole genome shotgun (WGS) entry which is preliminary data.</text>
</comment>
<accession>A0A7W8GFG4</accession>
<dbReference type="PANTHER" id="PTHR10584:SF166">
    <property type="entry name" value="RIBOKINASE"/>
    <property type="match status" value="1"/>
</dbReference>
<keyword evidence="5" id="KW-1185">Reference proteome</keyword>
<dbReference type="AlphaFoldDB" id="A0A7W8GFG4"/>
<dbReference type="PANTHER" id="PTHR10584">
    <property type="entry name" value="SUGAR KINASE"/>
    <property type="match status" value="1"/>
</dbReference>
<dbReference type="EMBL" id="JACHFN010000007">
    <property type="protein sequence ID" value="MBB5234669.1"/>
    <property type="molecule type" value="Genomic_DNA"/>
</dbReference>
<reference evidence="4 5" key="1">
    <citation type="submission" date="2020-08" db="EMBL/GenBank/DDBJ databases">
        <title>Genomic Encyclopedia of Type Strains, Phase IV (KMG-IV): sequencing the most valuable type-strain genomes for metagenomic binning, comparative biology and taxonomic classification.</title>
        <authorList>
            <person name="Goeker M."/>
        </authorList>
    </citation>
    <scope>NUCLEOTIDE SEQUENCE [LARGE SCALE GENOMIC DNA]</scope>
    <source>
        <strain evidence="4 5">DSM 101791</strain>
    </source>
</reference>
<dbReference type="InterPro" id="IPR011611">
    <property type="entry name" value="PfkB_dom"/>
</dbReference>
<dbReference type="Proteomes" id="UP000525389">
    <property type="component" value="Unassembled WGS sequence"/>
</dbReference>
<dbReference type="Pfam" id="PF00294">
    <property type="entry name" value="PfkB"/>
    <property type="match status" value="1"/>
</dbReference>
<dbReference type="Gene3D" id="3.40.1190.20">
    <property type="match status" value="1"/>
</dbReference>
<sequence length="293" mass="30789">MNVDLILGPLQSWPEPGTETLLPQATWRVGGNAGNAAVTLGALGTDARIISTVGQDLPGRWLQENLRGIPVTWVSVPAQTSITVAFTHPDGERSFVTHLGHLNSLCWDDLMPHLLTSGWVLLAGAFLTPRLRQNYPSILEALARRGVQVALDAGWPDGGFTPAVRLEVAGWLPLVHHLLVNEVEACGLTCERDPEIAALRLAEQLAPGGTAVVKLGGQGALAAQHGAVVRAQAPEVQVVDTVGAGDTFNAAYLHALMQGCSLPASVTFGVQVASHAVSSEVRHVLPAALLVPT</sequence>
<gene>
    <name evidence="4" type="ORF">HNQ09_002112</name>
</gene>
<dbReference type="InterPro" id="IPR002173">
    <property type="entry name" value="Carboh/pur_kinase_PfkB_CS"/>
</dbReference>
<evidence type="ECO:0000259" key="3">
    <source>
        <dbReference type="Pfam" id="PF00294"/>
    </source>
</evidence>
<keyword evidence="2 4" id="KW-0418">Kinase</keyword>
<organism evidence="4 5">
    <name type="scientific">Deinococcus budaensis</name>
    <dbReference type="NCBI Taxonomy" id="1665626"/>
    <lineage>
        <taxon>Bacteria</taxon>
        <taxon>Thermotogati</taxon>
        <taxon>Deinococcota</taxon>
        <taxon>Deinococci</taxon>
        <taxon>Deinococcales</taxon>
        <taxon>Deinococcaceae</taxon>
        <taxon>Deinococcus</taxon>
    </lineage>
</organism>
<dbReference type="PROSITE" id="PS00584">
    <property type="entry name" value="PFKB_KINASES_2"/>
    <property type="match status" value="1"/>
</dbReference>
<evidence type="ECO:0000313" key="5">
    <source>
        <dbReference type="Proteomes" id="UP000525389"/>
    </source>
</evidence>
<dbReference type="InterPro" id="IPR029056">
    <property type="entry name" value="Ribokinase-like"/>
</dbReference>
<evidence type="ECO:0000313" key="4">
    <source>
        <dbReference type="EMBL" id="MBB5234669.1"/>
    </source>
</evidence>
<name>A0A7W8GFG4_9DEIO</name>
<evidence type="ECO:0000256" key="1">
    <source>
        <dbReference type="ARBA" id="ARBA00022679"/>
    </source>
</evidence>
<protein>
    <submittedName>
        <fullName evidence="4">Sugar/nucleoside kinase (Ribokinase family)</fullName>
    </submittedName>
</protein>
<dbReference type="GO" id="GO:0016301">
    <property type="term" value="F:kinase activity"/>
    <property type="evidence" value="ECO:0007669"/>
    <property type="project" value="UniProtKB-KW"/>
</dbReference>
<feature type="domain" description="Carbohydrate kinase PfkB" evidence="3">
    <location>
        <begin position="11"/>
        <end position="279"/>
    </location>
</feature>
<proteinExistence type="predicted"/>
<evidence type="ECO:0000256" key="2">
    <source>
        <dbReference type="ARBA" id="ARBA00022777"/>
    </source>
</evidence>